<dbReference type="SUPFAM" id="SSF111347">
    <property type="entry name" value="Rap/Ran-GAP"/>
    <property type="match status" value="1"/>
</dbReference>
<feature type="region of interest" description="Disordered" evidence="3">
    <location>
        <begin position="1947"/>
        <end position="2013"/>
    </location>
</feature>
<sequence>MNVFSLKKPQEDKSKSILKALDTKKNLSTRLKHLKYSLGNLFCHSEANFKLKDKSASSEETRRISYLIRTIFVPVPRQHKEEFEVVLLLLEKLLCFMPEMIQSQWQMKKLDSVLSRLLHPGNVMRLRKEAIRLFILYYQVLGDSAEEVHHATFATLIPGFSYQSPFGINISPLTQPISALMACSDLQPVLPSQSAESQAVDTVPLLLEFVLHFMVSEMTKVMWKENRDTHWWESFNFVFDQFKKTYLMKIFPTFSTACDIYNPSNDIPEPRQLWNSNRTRHDPYGTENGDHLGEYLEQLQVHIIKWIANYVAPLENVNDLIPPGSITSGSSASHAGRGMRLVGDGFGQGRESMAMEDSEHGQVLQMRAPEEHRSWSHLIVRETLYSSRDNVNLVHEIFRQAFLLSPVHVAAVRVVVSIYRDWITRFDNPPFILEPVVSDRASRQSRLELEQQSGGRLRTNSYVAALTQDFTDIRAGLQNTLQVFLTHSSAVFMTELPDEITGDLLEDQVDVCKRVLNIYRYTVMNTVMSSQTWEQFLLILLQIVSTCLRERPPQFRKETLGGRLAAPLFQTLIVTWIRASLHVAVSSELWDQLLHILSSLVEWEELIVEWGKTMETLTRVMARYVYGLDLGDLPLDRMTAMTTRKRIIRRGQTSKSFKSSGGGQQANSRPSVPNPVPTSYATRVNARRTSLGDNSSGDQHKHVASGTSSTQFNVHGVNGGNHHHRQSSSRGGQSSHGYLPVKDLQKIKRSYSESNIIYRLSCGDPHDWCLMPMPLLDKKSRSAESFRICDNPSSVGYEETITSRTLSPSPSSGVDSASLKETLQLDIYGRGDDAASECGEDGLSYGSSGAQCMMSACSESRSVMAGGTISGWTPDSTMMLWKRMLGCMGNVTMIPVPNLLHRVFVTLVETVDTLVKMRENLGVSEDKQSTPPPPPLVPPLLLVTPWCIQAIDLEEIKYRPARILSYEILCKTVIRRPDVLPIPRDVLIHFYRVMHLGLVGKEEVIFYFSFKDIINQIVKQCGACYWSITLPGHTLLLLDFIFAADSIISSNKTHGMPRHEAVTLIGSLVCCLRVVTDLPALQPNAGQFESMCLSDVKDRVISILLKAGRREPSGMARGISLCALGIFVYEELTHYTPEAPSKIYGKIRDALYVILQSLKFQQKSVIQLAADLTLLFCDHSAVLWSLFPDVVRKIIEALCNSIEAVAVPVANGVDLTSSDEHLVISLLLTMGEWAMSLEPSSLVEASPQGGLPLLKLIFKTLDRMIDGRPRAHTNTSPPGKAGRAPPPPPSSSETSGSSDTFLPSVSVDDMRGTAWSRSKPVPGKTSGTAQTFSASVQADSAEVAAHIRLAARGIMDHLVQHLWHFPLGLGAAHLGSLVMEPDDGALFPPGFQPNFGCGGDVSMDTFSAPNVQFFAVNNAALVSMVQLPNAASNDPSFTGPVLTPPSQVRFIARHLGGKTCWDANVVFRASGGGVSEDHRVLGRGDCVSAESERSPSPSGNQDSGIVFGMSGKGSSGRIPLSPQRASQIYKEGNVQDLLSHIGKTSPECVPRYVEALNYPEPLPSFLTGDREEEAVTAVLDQRTLVLDFASRFSEDRTQTAAPASASVPNTFSAGSASSDVTDEDRIAASSNPFQLSCFLLSQLGWASWHRRPHVQLLKKTDRLLLEIKNLDQQRCRDKHKIAIIYVGKGQEDKRSILCNVGGSQDYEEFVAGLAWEVELENHVGFLGGLHYSKSSNSSSSNPSCDSSSMSNSGDLGSSSGRGRGSIATAGETAPYFSTSLNEVIFHVATRMPSNSDDALHMKTRHLGNDEVHIVWSEHTRDYHRGIFPTEFCDVLIVIYPLAGRLYRIRVDRKSDVPFFGPLFDGAIVDYRTLPGLVRATAINASRAKRSTLPHFANFFVERARSLEGVFNNYIQRTSFEDFSAQTYCPNFPASDASSFSSGINPGSSSSVIAAPERKSGRGASGGSADGGSALMEVLRSGPGRPPRRGLLAKGGLHSTDNNSSPPNSPKFYK</sequence>
<dbReference type="InterPro" id="IPR000331">
    <property type="entry name" value="Rap/Ran_GAP_dom"/>
</dbReference>
<dbReference type="EMBL" id="CAJPEX010000291">
    <property type="protein sequence ID" value="CAG0914887.1"/>
    <property type="molecule type" value="Genomic_DNA"/>
</dbReference>
<keyword evidence="2" id="KW-0597">Phosphoprotein</keyword>
<dbReference type="PANTHER" id="PTHR10063">
    <property type="entry name" value="TUBERIN"/>
    <property type="match status" value="1"/>
</dbReference>
<evidence type="ECO:0000256" key="3">
    <source>
        <dbReference type="SAM" id="MobiDB-lite"/>
    </source>
</evidence>
<keyword evidence="6" id="KW-1185">Reference proteome</keyword>
<dbReference type="PANTHER" id="PTHR10063:SF11">
    <property type="entry name" value="RHO GTPASE-ACTIVATING PROTEIN CG5521-RELATED"/>
    <property type="match status" value="1"/>
</dbReference>
<dbReference type="GO" id="GO:0051056">
    <property type="term" value="P:regulation of small GTPase mediated signal transduction"/>
    <property type="evidence" value="ECO:0007669"/>
    <property type="project" value="InterPro"/>
</dbReference>
<dbReference type="EMBL" id="OA882328">
    <property type="protein sequence ID" value="CAD7274735.1"/>
    <property type="molecule type" value="Genomic_DNA"/>
</dbReference>
<dbReference type="OrthoDB" id="19311at2759"/>
<dbReference type="PROSITE" id="PS50085">
    <property type="entry name" value="RAPGAP"/>
    <property type="match status" value="1"/>
</dbReference>
<dbReference type="Proteomes" id="UP000678499">
    <property type="component" value="Unassembled WGS sequence"/>
</dbReference>
<dbReference type="InterPro" id="IPR046859">
    <property type="entry name" value="RGPA/RALGAPB_N"/>
</dbReference>
<dbReference type="GO" id="GO:0005737">
    <property type="term" value="C:cytoplasm"/>
    <property type="evidence" value="ECO:0007669"/>
    <property type="project" value="TreeGrafter"/>
</dbReference>
<evidence type="ECO:0000256" key="1">
    <source>
        <dbReference type="ARBA" id="ARBA00022468"/>
    </source>
</evidence>
<feature type="compositionally biased region" description="Polar residues" evidence="3">
    <location>
        <begin position="1325"/>
        <end position="1335"/>
    </location>
</feature>
<dbReference type="Pfam" id="PF02145">
    <property type="entry name" value="Rap_GAP"/>
    <property type="match status" value="1"/>
</dbReference>
<reference evidence="5" key="1">
    <citation type="submission" date="2020-11" db="EMBL/GenBank/DDBJ databases">
        <authorList>
            <person name="Tran Van P."/>
        </authorList>
    </citation>
    <scope>NUCLEOTIDE SEQUENCE</scope>
</reference>
<gene>
    <name evidence="5" type="ORF">NMOB1V02_LOCUS2557</name>
</gene>
<evidence type="ECO:0000256" key="2">
    <source>
        <dbReference type="ARBA" id="ARBA00022553"/>
    </source>
</evidence>
<feature type="domain" description="Rap-GAP" evidence="4">
    <location>
        <begin position="1667"/>
        <end position="1909"/>
    </location>
</feature>
<feature type="region of interest" description="Disordered" evidence="3">
    <location>
        <begin position="1598"/>
        <end position="1618"/>
    </location>
</feature>
<feature type="region of interest" description="Disordered" evidence="3">
    <location>
        <begin position="1737"/>
        <end position="1764"/>
    </location>
</feature>
<feature type="compositionally biased region" description="Low complexity" evidence="3">
    <location>
        <begin position="728"/>
        <end position="737"/>
    </location>
</feature>
<evidence type="ECO:0000259" key="4">
    <source>
        <dbReference type="PROSITE" id="PS50085"/>
    </source>
</evidence>
<feature type="compositionally biased region" description="Low complexity" evidence="3">
    <location>
        <begin position="1970"/>
        <end position="2005"/>
    </location>
</feature>
<organism evidence="5">
    <name type="scientific">Notodromas monacha</name>
    <dbReference type="NCBI Taxonomy" id="399045"/>
    <lineage>
        <taxon>Eukaryota</taxon>
        <taxon>Metazoa</taxon>
        <taxon>Ecdysozoa</taxon>
        <taxon>Arthropoda</taxon>
        <taxon>Crustacea</taxon>
        <taxon>Oligostraca</taxon>
        <taxon>Ostracoda</taxon>
        <taxon>Podocopa</taxon>
        <taxon>Podocopida</taxon>
        <taxon>Cypridocopina</taxon>
        <taxon>Cypridoidea</taxon>
        <taxon>Cyprididae</taxon>
        <taxon>Notodromas</taxon>
    </lineage>
</organism>
<dbReference type="InterPro" id="IPR035974">
    <property type="entry name" value="Rap/Ran-GAP_sf"/>
</dbReference>
<accession>A0A7R9GBD1</accession>
<evidence type="ECO:0000313" key="5">
    <source>
        <dbReference type="EMBL" id="CAD7274735.1"/>
    </source>
</evidence>
<dbReference type="Pfam" id="PF20412">
    <property type="entry name" value="RALGAPB_N"/>
    <property type="match status" value="1"/>
</dbReference>
<feature type="region of interest" description="Disordered" evidence="3">
    <location>
        <begin position="1267"/>
        <end position="1335"/>
    </location>
</feature>
<name>A0A7R9GBD1_9CRUS</name>
<feature type="compositionally biased region" description="Polar residues" evidence="3">
    <location>
        <begin position="1494"/>
        <end position="1503"/>
    </location>
</feature>
<feature type="region of interest" description="Disordered" evidence="3">
    <location>
        <begin position="1485"/>
        <end position="1521"/>
    </location>
</feature>
<dbReference type="FunFam" id="3.40.50.11210:FF:000001">
    <property type="entry name" value="Ral GTPase-activating protein subunit alpha-1 isoform 1"/>
    <property type="match status" value="1"/>
</dbReference>
<feature type="region of interest" description="Disordered" evidence="3">
    <location>
        <begin position="644"/>
        <end position="738"/>
    </location>
</feature>
<dbReference type="GO" id="GO:0005634">
    <property type="term" value="C:nucleus"/>
    <property type="evidence" value="ECO:0007669"/>
    <property type="project" value="InterPro"/>
</dbReference>
<feature type="compositionally biased region" description="Polar residues" evidence="3">
    <location>
        <begin position="666"/>
        <end position="697"/>
    </location>
</feature>
<evidence type="ECO:0000313" key="6">
    <source>
        <dbReference type="Proteomes" id="UP000678499"/>
    </source>
</evidence>
<dbReference type="InterPro" id="IPR027107">
    <property type="entry name" value="Tuberin/Ral-act_asu"/>
</dbReference>
<keyword evidence="1" id="KW-0343">GTPase activation</keyword>
<dbReference type="GO" id="GO:0005096">
    <property type="term" value="F:GTPase activator activity"/>
    <property type="evidence" value="ECO:0007669"/>
    <property type="project" value="UniProtKB-KW"/>
</dbReference>
<protein>
    <recommendedName>
        <fullName evidence="4">Rap-GAP domain-containing protein</fullName>
    </recommendedName>
</protein>
<proteinExistence type="predicted"/>
<feature type="compositionally biased region" description="Low complexity" evidence="3">
    <location>
        <begin position="1737"/>
        <end position="1760"/>
    </location>
</feature>
<dbReference type="Gene3D" id="3.40.50.11210">
    <property type="entry name" value="Rap/Ran-GAP"/>
    <property type="match status" value="1"/>
</dbReference>